<comment type="caution">
    <text evidence="4">The sequence shown here is derived from an EMBL/GenBank/DDBJ whole genome shotgun (WGS) entry which is preliminary data.</text>
</comment>
<dbReference type="EMBL" id="BDCR01000001">
    <property type="protein sequence ID" value="GAT62186.1"/>
    <property type="molecule type" value="Genomic_DNA"/>
</dbReference>
<organism evidence="4 5">
    <name type="scientific">Paludibacter jiangxiensis</name>
    <dbReference type="NCBI Taxonomy" id="681398"/>
    <lineage>
        <taxon>Bacteria</taxon>
        <taxon>Pseudomonadati</taxon>
        <taxon>Bacteroidota</taxon>
        <taxon>Bacteroidia</taxon>
        <taxon>Bacteroidales</taxon>
        <taxon>Paludibacteraceae</taxon>
        <taxon>Paludibacter</taxon>
    </lineage>
</organism>
<feature type="region of interest" description="Disordered" evidence="2">
    <location>
        <begin position="1299"/>
        <end position="1318"/>
    </location>
</feature>
<dbReference type="InterPro" id="IPR030392">
    <property type="entry name" value="S74_ICA"/>
</dbReference>
<dbReference type="RefSeq" id="WP_068702174.1">
    <property type="nucleotide sequence ID" value="NZ_BDCR01000001.1"/>
</dbReference>
<feature type="region of interest" description="Disordered" evidence="2">
    <location>
        <begin position="766"/>
        <end position="788"/>
    </location>
</feature>
<dbReference type="PROSITE" id="PS51257">
    <property type="entry name" value="PROKAR_LIPOPROTEIN"/>
    <property type="match status" value="1"/>
</dbReference>
<feature type="coiled-coil region" evidence="1">
    <location>
        <begin position="1464"/>
        <end position="1498"/>
    </location>
</feature>
<dbReference type="OrthoDB" id="952861at2"/>
<feature type="compositionally biased region" description="Low complexity" evidence="2">
    <location>
        <begin position="774"/>
        <end position="788"/>
    </location>
</feature>
<evidence type="ECO:0000313" key="5">
    <source>
        <dbReference type="Proteomes" id="UP000076586"/>
    </source>
</evidence>
<sequence length="1501" mass="158857">MKIVRYKIYIVTALIFACTILSYAQTKRQFSGAVNIMEATSLTPNSENALTLLCLNENEIFQGSSVQVGDIVVDSNGRSYEIDYISPNPTSTIYCTVKCLDGSDATLGTGVLFRPTTKGLYLSGADIPSNVLATAINAALLTIDGTTPNYYVGTSLPSSSGYSIGSAIFNSVTSTVYTLTSTGWTAVSGIQDSYDSPASSRAPEASGTIVKNFFDSQYYVCDGTTWSLVPSVTSLPTTYKYGDVYFTTTDNKLYMMGQTGTWMSISSTSIPAGPVTDRPTSPKAGDFFFDNVDNILYVYDALNRWVMVSINGATPTGAMNPSPSTTTVKEGEVFYNTTDKKFYYYNGTAWVSLTNTLPDGKIFVGNASNVPAAVSMSGDATINDMGQLTVANGAISNAKLDKANIPLSGFGRAQNHIEMGDGTNNYQIKHLAIPTLIDDAATKGWVDMLFTTPSTLGLNNNNVFVGNSSNRAIMVLKNAIPVSDFGKATAALNMGTSGGPYYNISNLANPTAAQDAATKNYVDTKMFSPANISLATNQILVGTAVGVASPVLKSAVPLSDWGAPTSDILMGGKSIKNMLDPINAQDAATKNYVDSKNLSLTNNYIFVGDATNVPVGTPKSSIPLSDWGSATTSISMGGTNLINLAQPVNNQDAATKKYVDDKTGSITTGTTPPTSPSAGTTYYNTTDKTFYVYDGTSWVPVNNILPNGQFYVGDASNKAVATPKSTITISGFGDAKANVSMGDGSNNYKIINLATPTGDRDAATKKYVDDKANGTTTGTTPPSTTTPGATYYNTTDKTFYVYDGTTWVPVNNLLPTGQLYVGDASGKAVATAKNTIPVSGFAPATADVNLGSQKLTNVATPAADQDAATKKYVDDKAGTTTTGTTPPSTPTLGATYYNTTDKTFYVYDGSKWIPVNNLLPTGQLYVGDASGKAVATAKNTIPVSGFAPAAADVDLGSQKLINVATPAADQDAATKKYVDDKAGTVTTTKPTTPQPGNTYYDTTEKTFYVYDGSKWVPVDNTLPQDQLYVGDANGKAAPTPKSSITLSGFGDAKANVSMGDGSSNYKIINLAAPTGDLEAANKKYVDDKAGTTTTGTTPPSTTTIGATYYNTTDKTLYVYDGTKWIPVNNLLPTGQLYVGDASGKAVATAKNTIPVSGFAPAAADVDMGSQKLINVATPAADQDAATKKYVDDKAGTVTTTKPTTPQPGNTYYDTTAKTFYVYDGSKWVPVDNALPQDEFYVGDANGKAVPTPKSAITLSGFGDAKANVSLGDGSNNYKIINLATPTGDLEAANKKYVDDKAGNTTTGTTPPPTTTPGATYYNTTDKTLYVYDGSHWVPAGDNLGNHTASQNIQLGTYAISNDGQNNKGLSFETSGNATFGQDVTIKGNFYTPSDERLKTKIETLTKALQSIDRMRGVRFEYKDQTKYAKGPKIGVIAQELRKVFPEMVTKGADGFLKVDYTQLTAVLIQAVKEQQEQINELKNRLDRQQEQINAILKKLDK</sequence>
<gene>
    <name evidence="4" type="ORF">PJIAN_1778</name>
</gene>
<name>A0A161LIG7_9BACT</name>
<proteinExistence type="predicted"/>
<keyword evidence="5" id="KW-1185">Reference proteome</keyword>
<keyword evidence="1" id="KW-0175">Coiled coil</keyword>
<protein>
    <submittedName>
        <fullName evidence="4">Chaperone of endosialidase</fullName>
    </submittedName>
</protein>
<reference evidence="5" key="2">
    <citation type="journal article" date="2017" name="Genome Announc.">
        <title>Draft genome sequence of Paludibacter jiangxiensis NM7(T), a propionate-producing fermentative bacterium.</title>
        <authorList>
            <person name="Qiu Y.-L."/>
            <person name="Tourlousse D.M."/>
            <person name="Matsuura N."/>
            <person name="Ohashi A."/>
            <person name="Sekiguchi Y."/>
        </authorList>
    </citation>
    <scope>NUCLEOTIDE SEQUENCE [LARGE SCALE GENOMIC DNA]</scope>
    <source>
        <strain evidence="5">NM7</strain>
    </source>
</reference>
<dbReference type="Proteomes" id="UP000076586">
    <property type="component" value="Unassembled WGS sequence"/>
</dbReference>
<accession>A0A161LIG7</accession>
<reference evidence="5" key="1">
    <citation type="submission" date="2016-04" db="EMBL/GenBank/DDBJ databases">
        <title>Draft genome sequence of Paludibacter jiangxiensis strain NM7.</title>
        <authorList>
            <person name="Qiu Y."/>
            <person name="Matsuura N."/>
            <person name="Ohashi A."/>
            <person name="Tourlousse M.D."/>
            <person name="Sekiguchi Y."/>
        </authorList>
    </citation>
    <scope>NUCLEOTIDE SEQUENCE [LARGE SCALE GENOMIC DNA]</scope>
    <source>
        <strain evidence="5">NM7</strain>
    </source>
</reference>
<evidence type="ECO:0000313" key="4">
    <source>
        <dbReference type="EMBL" id="GAT62186.1"/>
    </source>
</evidence>
<feature type="domain" description="Peptidase S74" evidence="3">
    <location>
        <begin position="1393"/>
        <end position="1485"/>
    </location>
</feature>
<evidence type="ECO:0000259" key="3">
    <source>
        <dbReference type="PROSITE" id="PS51688"/>
    </source>
</evidence>
<dbReference type="PROSITE" id="PS51688">
    <property type="entry name" value="ICA"/>
    <property type="match status" value="1"/>
</dbReference>
<evidence type="ECO:0000256" key="2">
    <source>
        <dbReference type="SAM" id="MobiDB-lite"/>
    </source>
</evidence>
<dbReference type="Pfam" id="PF13884">
    <property type="entry name" value="Peptidase_S74"/>
    <property type="match status" value="1"/>
</dbReference>
<dbReference type="STRING" id="681398.PJIAN_1778"/>
<evidence type="ECO:0000256" key="1">
    <source>
        <dbReference type="SAM" id="Coils"/>
    </source>
</evidence>